<comment type="caution">
    <text evidence="3">The sequence shown here is derived from an EMBL/GenBank/DDBJ whole genome shotgun (WGS) entry which is preliminary data.</text>
</comment>
<dbReference type="PANTHER" id="PTHR33273:SF2">
    <property type="entry name" value="ENDONUCLEASE_EXONUCLEASE_PHOSPHATASE DOMAIN-CONTAINING PROTEIN"/>
    <property type="match status" value="1"/>
</dbReference>
<keyword evidence="4" id="KW-1185">Reference proteome</keyword>
<evidence type="ECO:0000313" key="4">
    <source>
        <dbReference type="Proteomes" id="UP001152888"/>
    </source>
</evidence>
<evidence type="ECO:0000259" key="2">
    <source>
        <dbReference type="PROSITE" id="PS50158"/>
    </source>
</evidence>
<dbReference type="InterPro" id="IPR001878">
    <property type="entry name" value="Znf_CCHC"/>
</dbReference>
<evidence type="ECO:0000313" key="3">
    <source>
        <dbReference type="EMBL" id="CAH2018056.1"/>
    </source>
</evidence>
<reference evidence="3" key="1">
    <citation type="submission" date="2022-03" db="EMBL/GenBank/DDBJ databases">
        <authorList>
            <person name="Sayadi A."/>
        </authorList>
    </citation>
    <scope>NUCLEOTIDE SEQUENCE</scope>
</reference>
<dbReference type="EMBL" id="CAKOFQ010009586">
    <property type="protein sequence ID" value="CAH2018056.1"/>
    <property type="molecule type" value="Genomic_DNA"/>
</dbReference>
<keyword evidence="1" id="KW-0479">Metal-binding</keyword>
<proteinExistence type="predicted"/>
<keyword evidence="1" id="KW-0863">Zinc-finger</keyword>
<accession>A0A9P0VRP9</accession>
<dbReference type="GO" id="GO:0003676">
    <property type="term" value="F:nucleic acid binding"/>
    <property type="evidence" value="ECO:0007669"/>
    <property type="project" value="InterPro"/>
</dbReference>
<keyword evidence="1" id="KW-0862">Zinc</keyword>
<feature type="domain" description="CCHC-type" evidence="2">
    <location>
        <begin position="30"/>
        <end position="44"/>
    </location>
</feature>
<dbReference type="InterPro" id="IPR036875">
    <property type="entry name" value="Znf_CCHC_sf"/>
</dbReference>
<protein>
    <recommendedName>
        <fullName evidence="2">CCHC-type domain-containing protein</fullName>
    </recommendedName>
</protein>
<dbReference type="Pfam" id="PF00098">
    <property type="entry name" value="zf-CCHC"/>
    <property type="match status" value="2"/>
</dbReference>
<dbReference type="AlphaFoldDB" id="A0A9P0VRP9"/>
<sequence length="387" mass="43645">MPEKLAEIQRLAMLTVSFERKKKSSEHSQCYRCQRYGHTQRNCRLAERMMNSKGIQFAKARTTGTSVKVFTNTPADCRQLVALLESIKRPFFTYQLKEDRMDQRVIRGLPREMSVNDIKEDLVSQGIADAEVQQMTSRTTKKPLPLFLVKTKMPEKLAEIQRLAMLTVSFERKKKSSEPSQCYRCQRYGHTQRNCRLAERCVKCGEDHNSTSCSLPAPPTGQRNAKSGRDTYGYDAIGYVQLKRERGICIVKFRIMPEHRVKSKPCHCRFECDEKGDTVIKLQCSGCAAQEGGCKHGVLMWLHRRSKELPCTSVNTDNPPSLPERPGARGHTVASSAMTPSSVHEEATQSVATVAEKLCDVNDPGSSVVLLRTLNLQVIDFDGDTHS</sequence>
<dbReference type="SUPFAM" id="SSF57756">
    <property type="entry name" value="Retrovirus zinc finger-like domains"/>
    <property type="match status" value="2"/>
</dbReference>
<organism evidence="3 4">
    <name type="scientific">Acanthoscelides obtectus</name>
    <name type="common">Bean weevil</name>
    <name type="synonym">Bruchus obtectus</name>
    <dbReference type="NCBI Taxonomy" id="200917"/>
    <lineage>
        <taxon>Eukaryota</taxon>
        <taxon>Metazoa</taxon>
        <taxon>Ecdysozoa</taxon>
        <taxon>Arthropoda</taxon>
        <taxon>Hexapoda</taxon>
        <taxon>Insecta</taxon>
        <taxon>Pterygota</taxon>
        <taxon>Neoptera</taxon>
        <taxon>Endopterygota</taxon>
        <taxon>Coleoptera</taxon>
        <taxon>Polyphaga</taxon>
        <taxon>Cucujiformia</taxon>
        <taxon>Chrysomeloidea</taxon>
        <taxon>Chrysomelidae</taxon>
        <taxon>Bruchinae</taxon>
        <taxon>Bruchini</taxon>
        <taxon>Acanthoscelides</taxon>
    </lineage>
</organism>
<dbReference type="InterPro" id="IPR006579">
    <property type="entry name" value="Pre_C2HC_dom"/>
</dbReference>
<dbReference type="Gene3D" id="4.10.60.10">
    <property type="entry name" value="Zinc finger, CCHC-type"/>
    <property type="match status" value="1"/>
</dbReference>
<dbReference type="GO" id="GO:0008270">
    <property type="term" value="F:zinc ion binding"/>
    <property type="evidence" value="ECO:0007669"/>
    <property type="project" value="UniProtKB-KW"/>
</dbReference>
<dbReference type="PROSITE" id="PS50158">
    <property type="entry name" value="ZF_CCHC"/>
    <property type="match status" value="2"/>
</dbReference>
<gene>
    <name evidence="3" type="ORF">ACAOBT_LOCUS36400</name>
</gene>
<feature type="domain" description="CCHC-type" evidence="2">
    <location>
        <begin position="182"/>
        <end position="196"/>
    </location>
</feature>
<dbReference type="SMART" id="SM00343">
    <property type="entry name" value="ZnF_C2HC"/>
    <property type="match status" value="3"/>
</dbReference>
<dbReference type="Proteomes" id="UP001152888">
    <property type="component" value="Unassembled WGS sequence"/>
</dbReference>
<evidence type="ECO:0000256" key="1">
    <source>
        <dbReference type="PROSITE-ProRule" id="PRU00047"/>
    </source>
</evidence>
<dbReference type="Pfam" id="PF07530">
    <property type="entry name" value="PRE_C2HC"/>
    <property type="match status" value="1"/>
</dbReference>
<dbReference type="PANTHER" id="PTHR33273">
    <property type="entry name" value="DOMAIN-CONTAINING PROTEIN, PUTATIVE-RELATED"/>
    <property type="match status" value="1"/>
</dbReference>
<dbReference type="OrthoDB" id="6775828at2759"/>
<name>A0A9P0VRP9_ACAOB</name>